<reference evidence="2" key="2">
    <citation type="submission" date="2020-09" db="EMBL/GenBank/DDBJ databases">
        <authorList>
            <person name="Sun Q."/>
            <person name="Ohkuma M."/>
        </authorList>
    </citation>
    <scope>NUCLEOTIDE SEQUENCE</scope>
    <source>
        <strain evidence="2">JCM 19018</strain>
    </source>
</reference>
<dbReference type="Proteomes" id="UP000614221">
    <property type="component" value="Unassembled WGS sequence"/>
</dbReference>
<evidence type="ECO:0000313" key="3">
    <source>
        <dbReference type="Proteomes" id="UP000614221"/>
    </source>
</evidence>
<gene>
    <name evidence="2" type="ORF">GCM10009067_35160</name>
</gene>
<organism evidence="2 3">
    <name type="scientific">Haloarcula sebkhae</name>
    <dbReference type="NCBI Taxonomy" id="932660"/>
    <lineage>
        <taxon>Archaea</taxon>
        <taxon>Methanobacteriati</taxon>
        <taxon>Methanobacteriota</taxon>
        <taxon>Stenosarchaea group</taxon>
        <taxon>Halobacteria</taxon>
        <taxon>Halobacteriales</taxon>
        <taxon>Haloarculaceae</taxon>
        <taxon>Haloarcula</taxon>
    </lineage>
</organism>
<protein>
    <submittedName>
        <fullName evidence="2">Uncharacterized protein</fullName>
    </submittedName>
</protein>
<proteinExistence type="predicted"/>
<dbReference type="EMBL" id="BMPD01000007">
    <property type="protein sequence ID" value="GGK79784.1"/>
    <property type="molecule type" value="Genomic_DNA"/>
</dbReference>
<feature type="region of interest" description="Disordered" evidence="1">
    <location>
        <begin position="1"/>
        <end position="20"/>
    </location>
</feature>
<reference evidence="2" key="1">
    <citation type="journal article" date="2014" name="Int. J. Syst. Evol. Microbiol.">
        <title>Complete genome sequence of Corynebacterium casei LMG S-19264T (=DSM 44701T), isolated from a smear-ripened cheese.</title>
        <authorList>
            <consortium name="US DOE Joint Genome Institute (JGI-PGF)"/>
            <person name="Walter F."/>
            <person name="Albersmeier A."/>
            <person name="Kalinowski J."/>
            <person name="Ruckert C."/>
        </authorList>
    </citation>
    <scope>NUCLEOTIDE SEQUENCE</scope>
    <source>
        <strain evidence="2">JCM 19018</strain>
    </source>
</reference>
<evidence type="ECO:0000313" key="2">
    <source>
        <dbReference type="EMBL" id="GGK79784.1"/>
    </source>
</evidence>
<evidence type="ECO:0000256" key="1">
    <source>
        <dbReference type="SAM" id="MobiDB-lite"/>
    </source>
</evidence>
<accession>A0A830EVE9</accession>
<comment type="caution">
    <text evidence="2">The sequence shown here is derived from an EMBL/GenBank/DDBJ whole genome shotgun (WGS) entry which is preliminary data.</text>
</comment>
<name>A0A830EVE9_9EURY</name>
<dbReference type="AlphaFoldDB" id="A0A830EVE9"/>
<sequence>MTEEVRKRRGSTRQLSKDPFDGVPISVATHLKSESSSLQCSLEVLSAIDEKDSSFDIVFVPKFA</sequence>